<accession>A0ABW1IN69</accession>
<dbReference type="SUPFAM" id="SSF51445">
    <property type="entry name" value="(Trans)glycosidases"/>
    <property type="match status" value="1"/>
</dbReference>
<protein>
    <submittedName>
        <fullName evidence="2">Glycoside hydrolase domain-containing protein</fullName>
    </submittedName>
</protein>
<comment type="caution">
    <text evidence="2">The sequence shown here is derived from an EMBL/GenBank/DDBJ whole genome shotgun (WGS) entry which is preliminary data.</text>
</comment>
<gene>
    <name evidence="2" type="ORF">ACFPXP_08680</name>
</gene>
<keyword evidence="3" id="KW-1185">Reference proteome</keyword>
<dbReference type="Pfam" id="PF08924">
    <property type="entry name" value="Rv2525c_GlyHyd-like"/>
    <property type="match status" value="1"/>
</dbReference>
<dbReference type="Proteomes" id="UP001596250">
    <property type="component" value="Unassembled WGS sequence"/>
</dbReference>
<sequence>MKNWKRRLYVSWICLLGCAIILISCSRNSSEPEPQPAPNEPSLYWGIDTASIIDSSFYRCVEQSFGKPAVAGRYLGTKDGVSHGMTAEEVQLLHGKDIKILLIHNHFNDARGYRNGKDEAREAIENAQKLGVPEGIALFADIEPDYPVDADFIRGWVEAISPSPYEPGIYGDFSQGSPILSAYNGAVNANPKIGEITILWAYQPQVGVTTQKSAPDYAPEVPQQSNGWIWQYGIDSEICNIDTNLIRKEAMAYLW</sequence>
<name>A0ABW1IN69_9BACL</name>
<dbReference type="EMBL" id="JBHSQV010000108">
    <property type="protein sequence ID" value="MFC5986501.1"/>
    <property type="molecule type" value="Genomic_DNA"/>
</dbReference>
<dbReference type="InterPro" id="IPR017853">
    <property type="entry name" value="GH"/>
</dbReference>
<organism evidence="2 3">
    <name type="scientific">Marinicrinis lubricantis</name>
    <dbReference type="NCBI Taxonomy" id="2086470"/>
    <lineage>
        <taxon>Bacteria</taxon>
        <taxon>Bacillati</taxon>
        <taxon>Bacillota</taxon>
        <taxon>Bacilli</taxon>
        <taxon>Bacillales</taxon>
        <taxon>Paenibacillaceae</taxon>
    </lineage>
</organism>
<dbReference type="Gene3D" id="3.20.20.80">
    <property type="entry name" value="Glycosidases"/>
    <property type="match status" value="1"/>
</dbReference>
<dbReference type="InterPro" id="IPR015020">
    <property type="entry name" value="Rv2525c-like_Glyco_Hydro-like"/>
</dbReference>
<dbReference type="GO" id="GO:0016787">
    <property type="term" value="F:hydrolase activity"/>
    <property type="evidence" value="ECO:0007669"/>
    <property type="project" value="UniProtKB-KW"/>
</dbReference>
<feature type="domain" description="Rv2525c-like glycoside hydrolase-like" evidence="1">
    <location>
        <begin position="70"/>
        <end position="244"/>
    </location>
</feature>
<dbReference type="PROSITE" id="PS51257">
    <property type="entry name" value="PROKAR_LIPOPROTEIN"/>
    <property type="match status" value="1"/>
</dbReference>
<evidence type="ECO:0000259" key="1">
    <source>
        <dbReference type="Pfam" id="PF08924"/>
    </source>
</evidence>
<evidence type="ECO:0000313" key="3">
    <source>
        <dbReference type="Proteomes" id="UP001596250"/>
    </source>
</evidence>
<reference evidence="3" key="1">
    <citation type="journal article" date="2019" name="Int. J. Syst. Evol. Microbiol.">
        <title>The Global Catalogue of Microorganisms (GCM) 10K type strain sequencing project: providing services to taxonomists for standard genome sequencing and annotation.</title>
        <authorList>
            <consortium name="The Broad Institute Genomics Platform"/>
            <consortium name="The Broad Institute Genome Sequencing Center for Infectious Disease"/>
            <person name="Wu L."/>
            <person name="Ma J."/>
        </authorList>
    </citation>
    <scope>NUCLEOTIDE SEQUENCE [LARGE SCALE GENOMIC DNA]</scope>
    <source>
        <strain evidence="3">CCM 8749</strain>
    </source>
</reference>
<proteinExistence type="predicted"/>
<dbReference type="RefSeq" id="WP_379893829.1">
    <property type="nucleotide sequence ID" value="NZ_CBCSCT010000103.1"/>
</dbReference>
<keyword evidence="2" id="KW-0378">Hydrolase</keyword>
<evidence type="ECO:0000313" key="2">
    <source>
        <dbReference type="EMBL" id="MFC5986501.1"/>
    </source>
</evidence>